<dbReference type="PROSITE" id="PS51542">
    <property type="entry name" value="FYRN"/>
    <property type="match status" value="1"/>
</dbReference>
<feature type="domain" description="Bromo" evidence="20">
    <location>
        <begin position="1711"/>
        <end position="1763"/>
    </location>
</feature>
<name>A0A8C9QTK4_SCLFO</name>
<dbReference type="Pfam" id="PF02008">
    <property type="entry name" value="zf-CXXC"/>
    <property type="match status" value="1"/>
</dbReference>
<proteinExistence type="predicted"/>
<feature type="compositionally biased region" description="Polar residues" evidence="19">
    <location>
        <begin position="188"/>
        <end position="197"/>
    </location>
</feature>
<dbReference type="InterPro" id="IPR019787">
    <property type="entry name" value="Znf_PHD-finger"/>
</dbReference>
<feature type="region of interest" description="Disordered" evidence="19">
    <location>
        <begin position="2681"/>
        <end position="2716"/>
    </location>
</feature>
<dbReference type="GO" id="GO:0008270">
    <property type="term" value="F:zinc ion binding"/>
    <property type="evidence" value="ECO:0007669"/>
    <property type="project" value="UniProtKB-KW"/>
</dbReference>
<evidence type="ECO:0000256" key="6">
    <source>
        <dbReference type="ARBA" id="ARBA00022737"/>
    </source>
</evidence>
<feature type="domain" description="PHD-type" evidence="23">
    <location>
        <begin position="1856"/>
        <end position="1964"/>
    </location>
</feature>
<keyword evidence="13" id="KW-0804">Transcription</keyword>
<evidence type="ECO:0000256" key="11">
    <source>
        <dbReference type="ARBA" id="ARBA00023117"/>
    </source>
</evidence>
<feature type="region of interest" description="Disordered" evidence="19">
    <location>
        <begin position="913"/>
        <end position="983"/>
    </location>
</feature>
<feature type="region of interest" description="Disordered" evidence="19">
    <location>
        <begin position="2915"/>
        <end position="2951"/>
    </location>
</feature>
<dbReference type="SMART" id="SM00249">
    <property type="entry name" value="PHD"/>
    <property type="match status" value="4"/>
</dbReference>
<dbReference type="InterPro" id="IPR013083">
    <property type="entry name" value="Znf_RING/FYVE/PHD"/>
</dbReference>
<dbReference type="SMART" id="SM00541">
    <property type="entry name" value="FYRN"/>
    <property type="match status" value="1"/>
</dbReference>
<feature type="compositionally biased region" description="Basic and acidic residues" evidence="19">
    <location>
        <begin position="1027"/>
        <end position="1040"/>
    </location>
</feature>
<keyword evidence="2" id="KW-0489">Methyltransferase</keyword>
<keyword evidence="11 17" id="KW-0103">Bromodomain</keyword>
<evidence type="ECO:0000256" key="18">
    <source>
        <dbReference type="PROSITE-ProRule" id="PRU00509"/>
    </source>
</evidence>
<dbReference type="InterPro" id="IPR002857">
    <property type="entry name" value="Znf_CXXC"/>
</dbReference>
<reference evidence="24 25" key="1">
    <citation type="submission" date="2019-04" db="EMBL/GenBank/DDBJ databases">
        <authorList>
            <consortium name="Wellcome Sanger Institute Data Sharing"/>
        </authorList>
    </citation>
    <scope>NUCLEOTIDE SEQUENCE [LARGE SCALE GENOMIC DNA]</scope>
</reference>
<evidence type="ECO:0000256" key="14">
    <source>
        <dbReference type="ARBA" id="ARBA00023242"/>
    </source>
</evidence>
<evidence type="ECO:0000256" key="15">
    <source>
        <dbReference type="ARBA" id="ARBA00023620"/>
    </source>
</evidence>
<evidence type="ECO:0000259" key="21">
    <source>
        <dbReference type="PROSITE" id="PS50016"/>
    </source>
</evidence>
<feature type="region of interest" description="Disordered" evidence="19">
    <location>
        <begin position="2365"/>
        <end position="2386"/>
    </location>
</feature>
<feature type="compositionally biased region" description="Polar residues" evidence="19">
    <location>
        <begin position="2483"/>
        <end position="2495"/>
    </location>
</feature>
<keyword evidence="4" id="KW-0949">S-adenosyl-L-methionine</keyword>
<feature type="compositionally biased region" description="Basic residues" evidence="19">
    <location>
        <begin position="2925"/>
        <end position="2942"/>
    </location>
</feature>
<dbReference type="Pfam" id="PF13771">
    <property type="entry name" value="zf-HC5HC2H"/>
    <property type="match status" value="1"/>
</dbReference>
<keyword evidence="10" id="KW-0805">Transcription regulation</keyword>
<evidence type="ECO:0000259" key="20">
    <source>
        <dbReference type="PROSITE" id="PS50014"/>
    </source>
</evidence>
<feature type="compositionally biased region" description="Low complexity" evidence="19">
    <location>
        <begin position="1281"/>
        <end position="1296"/>
    </location>
</feature>
<evidence type="ECO:0000256" key="8">
    <source>
        <dbReference type="ARBA" id="ARBA00022833"/>
    </source>
</evidence>
<feature type="region of interest" description="Disordered" evidence="19">
    <location>
        <begin position="1179"/>
        <end position="1206"/>
    </location>
</feature>
<keyword evidence="25" id="KW-1185">Reference proteome</keyword>
<dbReference type="Gene3D" id="3.30.40.10">
    <property type="entry name" value="Zinc/RING finger domain, C3HC4 (zinc finger)"/>
    <property type="match status" value="3"/>
</dbReference>
<evidence type="ECO:0000256" key="10">
    <source>
        <dbReference type="ARBA" id="ARBA00023015"/>
    </source>
</evidence>
<evidence type="ECO:0000256" key="19">
    <source>
        <dbReference type="SAM" id="MobiDB-lite"/>
    </source>
</evidence>
<feature type="region of interest" description="Disordered" evidence="19">
    <location>
        <begin position="103"/>
        <end position="124"/>
    </location>
</feature>
<feature type="compositionally biased region" description="Polar residues" evidence="19">
    <location>
        <begin position="437"/>
        <end position="447"/>
    </location>
</feature>
<evidence type="ECO:0000256" key="12">
    <source>
        <dbReference type="ARBA" id="ARBA00023125"/>
    </source>
</evidence>
<dbReference type="Pfam" id="PF05965">
    <property type="entry name" value="FYRC"/>
    <property type="match status" value="1"/>
</dbReference>
<feature type="region of interest" description="Disordered" evidence="19">
    <location>
        <begin position="2444"/>
        <end position="2545"/>
    </location>
</feature>
<evidence type="ECO:0000256" key="13">
    <source>
        <dbReference type="ARBA" id="ARBA00023163"/>
    </source>
</evidence>
<feature type="compositionally biased region" description="Polar residues" evidence="19">
    <location>
        <begin position="748"/>
        <end position="772"/>
    </location>
</feature>
<dbReference type="PANTHER" id="PTHR45838:SF2">
    <property type="entry name" value="HISTONE-LYSINE N-METHYLTRANSFERASE 2A"/>
    <property type="match status" value="1"/>
</dbReference>
<feature type="compositionally biased region" description="Polar residues" evidence="19">
    <location>
        <begin position="2368"/>
        <end position="2381"/>
    </location>
</feature>
<evidence type="ECO:0000259" key="22">
    <source>
        <dbReference type="PROSITE" id="PS51058"/>
    </source>
</evidence>
<dbReference type="SUPFAM" id="SSF57903">
    <property type="entry name" value="FYVE/PHD zinc finger"/>
    <property type="match status" value="1"/>
</dbReference>
<evidence type="ECO:0000256" key="9">
    <source>
        <dbReference type="ARBA" id="ARBA00022853"/>
    </source>
</evidence>
<feature type="region of interest" description="Disordered" evidence="19">
    <location>
        <begin position="354"/>
        <end position="383"/>
    </location>
</feature>
<feature type="region of interest" description="Disordered" evidence="19">
    <location>
        <begin position="837"/>
        <end position="885"/>
    </location>
</feature>
<feature type="compositionally biased region" description="Basic and acidic residues" evidence="19">
    <location>
        <begin position="840"/>
        <end position="849"/>
    </location>
</feature>
<feature type="region of interest" description="Disordered" evidence="19">
    <location>
        <begin position="1027"/>
        <end position="1046"/>
    </location>
</feature>
<keyword evidence="14" id="KW-0539">Nucleus</keyword>
<evidence type="ECO:0000256" key="4">
    <source>
        <dbReference type="ARBA" id="ARBA00022691"/>
    </source>
</evidence>
<dbReference type="InterPro" id="IPR001487">
    <property type="entry name" value="Bromodomain"/>
</dbReference>
<dbReference type="InterPro" id="IPR001965">
    <property type="entry name" value="Znf_PHD"/>
</dbReference>
<feature type="compositionally biased region" description="Basic and acidic residues" evidence="19">
    <location>
        <begin position="2696"/>
        <end position="2716"/>
    </location>
</feature>
<dbReference type="EC" id="2.1.1.364" evidence="15"/>
<dbReference type="GO" id="GO:0003677">
    <property type="term" value="F:DNA binding"/>
    <property type="evidence" value="ECO:0007669"/>
    <property type="project" value="UniProtKB-KW"/>
</dbReference>
<dbReference type="GO" id="GO:0045893">
    <property type="term" value="P:positive regulation of DNA-templated transcription"/>
    <property type="evidence" value="ECO:0007669"/>
    <property type="project" value="TreeGrafter"/>
</dbReference>
<keyword evidence="7 18" id="KW-0863">Zinc-finger</keyword>
<evidence type="ECO:0000256" key="3">
    <source>
        <dbReference type="ARBA" id="ARBA00022679"/>
    </source>
</evidence>
<feature type="domain" description="CXXC-type" evidence="22">
    <location>
        <begin position="1121"/>
        <end position="1169"/>
    </location>
</feature>
<keyword evidence="12" id="KW-0238">DNA-binding</keyword>
<evidence type="ECO:0000256" key="7">
    <source>
        <dbReference type="ARBA" id="ARBA00022771"/>
    </source>
</evidence>
<keyword evidence="3" id="KW-0808">Transferase</keyword>
<dbReference type="InterPro" id="IPR003889">
    <property type="entry name" value="FYrich_C"/>
</dbReference>
<dbReference type="GeneTree" id="ENSGT00940000163756"/>
<dbReference type="FunFam" id="3.30.40.10:FF:000002">
    <property type="entry name" value="Histone-lysine N-methyltransferase"/>
    <property type="match status" value="1"/>
</dbReference>
<dbReference type="PROSITE" id="PS51805">
    <property type="entry name" value="EPHD"/>
    <property type="match status" value="1"/>
</dbReference>
<dbReference type="SMART" id="SM00542">
    <property type="entry name" value="FYRC"/>
    <property type="match status" value="1"/>
</dbReference>
<dbReference type="PROSITE" id="PS50016">
    <property type="entry name" value="ZF_PHD_2"/>
    <property type="match status" value="2"/>
</dbReference>
<evidence type="ECO:0000259" key="23">
    <source>
        <dbReference type="PROSITE" id="PS51805"/>
    </source>
</evidence>
<evidence type="ECO:0000256" key="5">
    <source>
        <dbReference type="ARBA" id="ARBA00022723"/>
    </source>
</evidence>
<feature type="compositionally biased region" description="Basic and acidic residues" evidence="19">
    <location>
        <begin position="176"/>
        <end position="185"/>
    </location>
</feature>
<evidence type="ECO:0000313" key="24">
    <source>
        <dbReference type="Ensembl" id="ENSSFOP00015002784.2"/>
    </source>
</evidence>
<feature type="region of interest" description="Disordered" evidence="19">
    <location>
        <begin position="2196"/>
        <end position="2216"/>
    </location>
</feature>
<dbReference type="PANTHER" id="PTHR45838">
    <property type="entry name" value="HISTONE-LYSINE-N-METHYLTRANSFERASE 2 KMT2 FAMILY MEMBER"/>
    <property type="match status" value="1"/>
</dbReference>
<accession>A0A8C9QTK4</accession>
<dbReference type="PROSITE" id="PS50014">
    <property type="entry name" value="BROMODOMAIN_2"/>
    <property type="match status" value="1"/>
</dbReference>
<dbReference type="GO" id="GO:0032259">
    <property type="term" value="P:methylation"/>
    <property type="evidence" value="ECO:0007669"/>
    <property type="project" value="UniProtKB-KW"/>
</dbReference>
<sequence>MAHSCRLRFPARPGANGSGRRSGRIRVTARLRSVDGTVRSPSALEPGYDAALQVSATIADNLQTFRDVLGDASGSSSGEEDVFCGFGQFLANRGEYNPLRNAEATSTVEKRSRGCPPRAAVGSRLEEASCFPSLPTDSLYERAHGPTQSSSGSSYLGQGERGHPSTTRRKGTASSEQEKWTEKRTPLGSWQEQQQHGAETEFPEVGLMSKVAKTKWLSGVKLTPCQPKPKGQCGRPASAKYSKADSANGNDHTPLVSQFLTEPEGDEQNTFKSHREQEVFKIKTPQNLKCWTSQTDSIPLDSEDHKAAMLTATLDNPQWRVQSKPRQHPLIRSGLASKRASTTVARQLLQRAKEGLQKKDRPQNKASGVQGSAVPIPADKCRGRGRRNQLRSIRQFTMPVVSTVSSRVIKMPKRFIDDETSFGDLHPCRKMLRLESTPTMPVSSSSGTMGGSCKDPLPMSTSPAQSVVASLVETTPHPLNDSSDNLSDPQSPEFMVALSSVSQRGKGASLVHTSQQPFALTKPEHKGRRGEGARRGSLVNTYQSSLKAGYHRALSMPSSSPPAITGKHPPNFAWVMPHHIAPFMPVLPVNSPVREGRRSILRQPTFLWTSLSHSERQGFSSAKYAREGLIRRPVFDNFHPPPLTAQDVGLPSPACGISVSMGGRTFGAANRFLPPLPPHSHSHSPPWPRPVQRKLRPLLRAPCFTPSEAHSRIYESVTLPAPVRLPALPRAPTAVDRNVRSLGRRTLRSQPRVSSHAMTTRSSRFGTQTGDVSSPLPLLKGSASTSLTGIAFNSASDSTCASFSTVPVSHALESFGGTVSTCSQVFSLFASTLLPAESGKSTRENDKEASALLGSPLGEKEQESKKNGEQVEEKEMDRRKKGVSEVKGAIQDAIAHTALGSFRLDDQKIEESLVSPSLEKPLSSTETVIADNGSEGGPAPRQSSLSEEGRVAENNSKGAVAGEMERAGGLQQTTSSEPAHGQVLGPLLSSSLVQAESRPRARQCVAGLLKKAGAQLCKIKRRRDLRGEEPIEHGPEKSDSPEVPVRGPRIKHVCRRAAAALGKRRAVFPDNMPTLSALPWGERQSILCSAGNKGKLSNSMKAQQPSYTAKQVTKHRTPLEAPSRRGRRCGQCPGCAVREDCGTCANCLDKPKFGGRNIKKQCCRVRKCQNLQSMTSVMLDQSEGKVKKDKKRGRKSGKKGTHRSRSVVTIKGRKLVPGPLRKESSCRRSRAPPYKSFAVLVPSPSFLDPTNPPAVPNLPAAEDPLQPAVPPVATTQKERSLSSLLTMSSGGLSLPLQGQHKPCTPSQSLPPSGEQKPCTPCQSLPPSGQQKPCPGLMSDIQEKQNRLHAHNPVTSSSSTDSGDKMKKGNCPLFFMAKQKPKEKLRPITLQAQTTPLNSLTPLFEGDHGKRGSHCKGKDLRDFGSNVDHVWEMGGLGILTAAHSGPRFLCFLCASAGKVEFVFCQVCCEPFHLFCLEEVERPQQEQLKNWCCRLCQTCSLCHRQQLSPRPLLECVKCHDHYHPECLEPHHPTRPNKTKIWVCPRCVHCGRCGYSTPGPSGEACWSLDYSMCQQCVKESFKDECCLLCEKRCDEDCNDGVFESKMIQCGRCGHQVHAKCENLSDEMYEILCSHFEGIAYTCIRCAVSNPVDWRSSLQSALQSSVQRVLSALLDSPTSRHLLYHDQSVMKTADLNLEPEESLPASCSAEGPGPPVLAESLAVPLDLMSVKRKMKIGQYSSVMEFSDDVVRIIQAAMRANGGDPEKMKADYLVKSFFIKLMDRAFPWFKVKESKFWEVKKVSSSCGLAPSAMLPRLDHSYAQQWERNRITPVEEVVGAPQTSVCHTEDTEVLTQSDRSDNRQCVLCLLYGDVDANEGGRLLYIGWYEWAHVNCVLWSTEVFEDEEGVLKNVHMAVVRGKQERCELCQRPGATVGCCVASCSSNFHFMCARHQQCAFLEDRQVYCQHHSSLVKGENVSESEFEVMRRILVDPEGISLRSNYRCGLKSEDIRVMIGSMTVDCLGMLKQLSECEGKLFPIGYQCSRVYWSTADAQKRSLYTCKILTRPPLFGEHESKSTAKLKESKTLSSSHFSDSGDLSSLAPEEIIVGLPRSTLSSPLLPVASQDLWPKVPKKQKMSSVEDQNCKISSSSSKDRSKILVVKVDGTQNSTSSLVKTETLTCARALPAPVALVRTSKLKKTNCRMEEARERNRDTNTSAAFGTKTTSSSKFRIVKHSFQVENKTSKLRVSSALTPTNVPSSGSKPGIPSSDTTAVFHTSAKQDILRSSKSQFFPSTSMGSEKSELNSQQSTLENSFTHENKGIAINNCDSIVLSKRRYPHRSTRAHANMFGHKPFCNVGSYTEKGVPLYHRKNDTSSLRGTKSKSSAKGQVDAMACVSTSSSGESGEEEGSEMNRNTEAHYYNFTRTTVSSKTGALSTGEIALCSIKEPQAKTMRKGREKKATKEGSVLTGCPHNLRITQLDGIDDGSESDASVSTSSIPKNDSNRRKVRECQIDATKTDSGKGVENSTGIRENSSGSAHESRRNRREACLPSEVQSSISTDLLNIGSDDCSNILPSDIMEFVLNTPSLQALGQQEASSSELVCLEEGFGLQADQGKDIGLFEDFAQPVSVESGTRVSGEEQYSLPLVLPSDLSVLTTTCPSVNEPKHGGLILKHNVASTSPRDLTVSKGIVKQGGGNEGSAEDQHSGNRTEDLSVKEGQPKPLTKDLMEANSIAFPPLSQAMEPETKDLKKTSVMSSSPSMPLQMQKVTPVPMEIQDPLQAASIAAHLTPSQENVIVLNQPLQPLYLVHSLPNGGTQKIQIVAPVSTTGGIDANLSALNSMTGKLETTAGLNTGITATQAMFSPTLNGAVLQAFTDPKQTNLQPGLSHTSGFLPGVQSHNSNIMGTVSGFDMTSVSSASSPSSMVLTSGHGTKRPISRLQPRKIKKLSRSSNKLSLAPSDVRSRRTLVNVLPSQMAPGLVQLGTLTTAASTSHQKVSHLVKWPKPGYVYLEPATAVLSQGMSLSSGQPSCIGQENQTPLLPCTVSGLNVVSVPGRAPSSIVGPDPLNTQEPQIVLQSGTSQFISPLASHSQATVTNSICVLSTHQVLGVNQFTDHENMSCLEHQSVTQVELDRPHNLNASATTLGSIPVEQNLKSHGKNGNLVVFTSQNHQDSDRCQGRNKAAVNSTSETEKASGKKNNSCQEKERADIACSLSPSICDKTVSPEPVRTEGKTTSKSVTDEVESLEKCEVKVPTDPKTEEGWLSAPPVSISDGVHHRKALLQCEKSAKGVIFEIHSDDGFCLCSASIDEAWRCLTDKVQQTRCKAGLKKLSFEGVDGLRMLGVVHSTVLFLLEHLHGSHRFKFCKSNNADKPSVDLQGSARTRLYHKYSYAPTDHCGRKGSTWYPW</sequence>
<feature type="compositionally biased region" description="Polar residues" evidence="19">
    <location>
        <begin position="2519"/>
        <end position="2532"/>
    </location>
</feature>
<feature type="region of interest" description="Disordered" evidence="19">
    <location>
        <begin position="437"/>
        <end position="462"/>
    </location>
</feature>
<evidence type="ECO:0000256" key="1">
    <source>
        <dbReference type="ARBA" id="ARBA00004123"/>
    </source>
</evidence>
<dbReference type="Ensembl" id="ENSSFOT00015002829.2">
    <property type="protein sequence ID" value="ENSSFOP00015002784.2"/>
    <property type="gene ID" value="ENSSFOG00015001854.2"/>
</dbReference>
<keyword evidence="8" id="KW-0862">Zinc</keyword>
<dbReference type="OrthoDB" id="308383at2759"/>
<dbReference type="GO" id="GO:0035097">
    <property type="term" value="C:histone methyltransferase complex"/>
    <property type="evidence" value="ECO:0007669"/>
    <property type="project" value="TreeGrafter"/>
</dbReference>
<organism evidence="24 25">
    <name type="scientific">Scleropages formosus</name>
    <name type="common">Asian bonytongue</name>
    <name type="synonym">Osteoglossum formosum</name>
    <dbReference type="NCBI Taxonomy" id="113540"/>
    <lineage>
        <taxon>Eukaryota</taxon>
        <taxon>Metazoa</taxon>
        <taxon>Chordata</taxon>
        <taxon>Craniata</taxon>
        <taxon>Vertebrata</taxon>
        <taxon>Euteleostomi</taxon>
        <taxon>Actinopterygii</taxon>
        <taxon>Neopterygii</taxon>
        <taxon>Teleostei</taxon>
        <taxon>Osteoglossocephala</taxon>
        <taxon>Osteoglossomorpha</taxon>
        <taxon>Osteoglossiformes</taxon>
        <taxon>Osteoglossidae</taxon>
        <taxon>Scleropages</taxon>
    </lineage>
</organism>
<comment type="subcellular location">
    <subcellularLocation>
        <location evidence="1">Nucleus</location>
    </subcellularLocation>
</comment>
<comment type="catalytic activity">
    <reaction evidence="16">
        <text>L-lysyl(4)-[histone H3] + S-adenosyl-L-methionine = N(6)-methyl-L-lysyl(4)-[histone H3] + S-adenosyl-L-homocysteine + H(+)</text>
        <dbReference type="Rhea" id="RHEA:60264"/>
        <dbReference type="Rhea" id="RHEA-COMP:15543"/>
        <dbReference type="Rhea" id="RHEA-COMP:15547"/>
        <dbReference type="ChEBI" id="CHEBI:15378"/>
        <dbReference type="ChEBI" id="CHEBI:29969"/>
        <dbReference type="ChEBI" id="CHEBI:57856"/>
        <dbReference type="ChEBI" id="CHEBI:59789"/>
        <dbReference type="ChEBI" id="CHEBI:61929"/>
        <dbReference type="EC" id="2.1.1.364"/>
    </reaction>
    <physiologicalReaction direction="left-to-right" evidence="16">
        <dbReference type="Rhea" id="RHEA:60265"/>
    </physiologicalReaction>
</comment>
<feature type="domain" description="PHD-type" evidence="21">
    <location>
        <begin position="1446"/>
        <end position="1497"/>
    </location>
</feature>
<feature type="compositionally biased region" description="Basic and acidic residues" evidence="19">
    <location>
        <begin position="2196"/>
        <end position="2207"/>
    </location>
</feature>
<dbReference type="InterPro" id="IPR011011">
    <property type="entry name" value="Znf_FYVE_PHD"/>
</dbReference>
<dbReference type="InterPro" id="IPR036427">
    <property type="entry name" value="Bromodomain-like_sf"/>
</dbReference>
<dbReference type="Proteomes" id="UP000694397">
    <property type="component" value="Chromosome 10"/>
</dbReference>
<dbReference type="Pfam" id="PF05964">
    <property type="entry name" value="FYRN"/>
    <property type="match status" value="1"/>
</dbReference>
<dbReference type="Gene3D" id="3.30.160.360">
    <property type="match status" value="1"/>
</dbReference>
<feature type="compositionally biased region" description="Basic and acidic residues" evidence="19">
    <location>
        <begin position="858"/>
        <end position="884"/>
    </location>
</feature>
<evidence type="ECO:0000256" key="17">
    <source>
        <dbReference type="PROSITE-ProRule" id="PRU00035"/>
    </source>
</evidence>
<feature type="compositionally biased region" description="Polar residues" evidence="19">
    <location>
        <begin position="1320"/>
        <end position="1330"/>
    </location>
</feature>
<feature type="region of interest" description="Disordered" evidence="19">
    <location>
        <begin position="3162"/>
        <end position="3195"/>
    </location>
</feature>
<feature type="domain" description="PHD-type" evidence="21">
    <location>
        <begin position="1494"/>
        <end position="1547"/>
    </location>
</feature>
<feature type="compositionally biased region" description="Basic and acidic residues" evidence="19">
    <location>
        <begin position="2496"/>
        <end position="2516"/>
    </location>
</feature>
<dbReference type="PROSITE" id="PS51543">
    <property type="entry name" value="FYRC"/>
    <property type="match status" value="1"/>
</dbReference>
<keyword evidence="5" id="KW-0479">Metal-binding</keyword>
<dbReference type="Gene3D" id="1.20.920.10">
    <property type="entry name" value="Bromodomain-like"/>
    <property type="match status" value="1"/>
</dbReference>
<feature type="region of interest" description="Disordered" evidence="19">
    <location>
        <begin position="137"/>
        <end position="203"/>
    </location>
</feature>
<protein>
    <recommendedName>
        <fullName evidence="15">[histone H3]-lysine(4) N-methyltransferase</fullName>
        <ecNumber evidence="15">2.1.1.364</ecNumber>
    </recommendedName>
</protein>
<dbReference type="GO" id="GO:0140945">
    <property type="term" value="F:histone H3K4 monomethyltransferase activity"/>
    <property type="evidence" value="ECO:0007669"/>
    <property type="project" value="UniProtKB-EC"/>
</dbReference>
<dbReference type="InterPro" id="IPR034732">
    <property type="entry name" value="EPHD"/>
</dbReference>
<dbReference type="Gene3D" id="6.10.250.2390">
    <property type="match status" value="1"/>
</dbReference>
<evidence type="ECO:0000256" key="16">
    <source>
        <dbReference type="ARBA" id="ARBA00049353"/>
    </source>
</evidence>
<feature type="compositionally biased region" description="Basic residues" evidence="19">
    <location>
        <begin position="1187"/>
        <end position="1205"/>
    </location>
</feature>
<keyword evidence="9" id="KW-0156">Chromatin regulator</keyword>
<evidence type="ECO:0000313" key="25">
    <source>
        <dbReference type="Proteomes" id="UP000694397"/>
    </source>
</evidence>
<feature type="region of interest" description="Disordered" evidence="19">
    <location>
        <begin position="227"/>
        <end position="252"/>
    </location>
</feature>
<feature type="compositionally biased region" description="Basic and acidic residues" evidence="19">
    <location>
        <begin position="354"/>
        <end position="363"/>
    </location>
</feature>
<reference evidence="24" key="3">
    <citation type="submission" date="2025-09" db="UniProtKB">
        <authorList>
            <consortium name="Ensembl"/>
        </authorList>
    </citation>
    <scope>IDENTIFICATION</scope>
</reference>
<dbReference type="Pfam" id="PF00628">
    <property type="entry name" value="PHD"/>
    <property type="match status" value="1"/>
</dbReference>
<dbReference type="InterPro" id="IPR003888">
    <property type="entry name" value="FYrich_N"/>
</dbReference>
<dbReference type="PROSITE" id="PS51058">
    <property type="entry name" value="ZF_CXXC"/>
    <property type="match status" value="1"/>
</dbReference>
<feature type="region of interest" description="Disordered" evidence="19">
    <location>
        <begin position="747"/>
        <end position="777"/>
    </location>
</feature>
<keyword evidence="6" id="KW-0677">Repeat</keyword>
<evidence type="ECO:0000256" key="2">
    <source>
        <dbReference type="ARBA" id="ARBA00022603"/>
    </source>
</evidence>
<feature type="region of interest" description="Disordered" evidence="19">
    <location>
        <begin position="1248"/>
        <end position="1365"/>
    </location>
</feature>
<reference evidence="24" key="2">
    <citation type="submission" date="2025-08" db="UniProtKB">
        <authorList>
            <consortium name="Ensembl"/>
        </authorList>
    </citation>
    <scope>IDENTIFICATION</scope>
</reference>
<dbReference type="SUPFAM" id="SSF47370">
    <property type="entry name" value="Bromodomain"/>
    <property type="match status" value="1"/>
</dbReference>